<evidence type="ECO:0000313" key="4">
    <source>
        <dbReference type="Proteomes" id="UP001165080"/>
    </source>
</evidence>
<feature type="domain" description="SET" evidence="2">
    <location>
        <begin position="208"/>
        <end position="454"/>
    </location>
</feature>
<comment type="caution">
    <text evidence="3">The sequence shown here is derived from an EMBL/GenBank/DDBJ whole genome shotgun (WGS) entry which is preliminary data.</text>
</comment>
<feature type="region of interest" description="Disordered" evidence="1">
    <location>
        <begin position="333"/>
        <end position="367"/>
    </location>
</feature>
<gene>
    <name evidence="3" type="primary">PLEST009382</name>
    <name evidence="3" type="ORF">PLESTB_001789500</name>
</gene>
<feature type="region of interest" description="Disordered" evidence="1">
    <location>
        <begin position="169"/>
        <end position="189"/>
    </location>
</feature>
<dbReference type="PANTHER" id="PTHR47643">
    <property type="entry name" value="TPR DOMAIN PROTEIN (AFU_ORTHOLOGUE AFUA_5G12710)"/>
    <property type="match status" value="1"/>
</dbReference>
<dbReference type="Gene3D" id="2.170.270.10">
    <property type="entry name" value="SET domain"/>
    <property type="match status" value="1"/>
</dbReference>
<protein>
    <recommendedName>
        <fullName evidence="2">SET domain-containing protein</fullName>
    </recommendedName>
</protein>
<feature type="region of interest" description="Disordered" evidence="1">
    <location>
        <begin position="487"/>
        <end position="515"/>
    </location>
</feature>
<dbReference type="PANTHER" id="PTHR47643:SF2">
    <property type="entry name" value="TPR DOMAIN PROTEIN (AFU_ORTHOLOGUE AFUA_5G12710)"/>
    <property type="match status" value="1"/>
</dbReference>
<sequence length="786" mass="80722">MSQKTYLHSARGPSAFRQPSRHALAVENVSGLRPCLAPLVAQHQNCACSCRRSAETAGSSQSSSWLANQPSTSQLGGRGVVPHLTASRRQLWRSSIGGERPLAAVACSPFAAAGGSPAAAAPASSAVVDGRTCAPSTSGTVQTVHTAPVQHLRPGPSYPSHTLLARRRHARPGAAAAAAPAAAPPSLDPSEVDELLYTPGEEVPYYMGPLELREVSDAGVGVFVTEDVPCGTLLLACYPLALLRGRPVGQLSRQQPGGAAAPSPLELAHAMEGARMSPLAAAWMLGLYDGSDADDDDEYDEYDSVGGKGSSAAARQRRAQRLRQLRQLFRQPFGDNAAAPADDEDEVEEVGGQDAASPSSPSPSGVRCPLPADAVARVVTFNAYGESRPDPAVAAVRQLPGAVQQCGCVGLWPPFSLINHSCAPVASYGLVGDVMVVRAATDLAAGQQVTISYFGRRALAPLELRRSYLAQHYGFICTCERCTLEAPPEEEEEEEEEAGPRASGEGAGGGGGGGLAARRLPSELPSFLEDLHSTCSRAAAPHLTDLLTGRRWAAAAAAAAAAGGAAGGAAVSKDEPLSDLVDELSELYGYLSEGWQQLLRAAAAAPLTAAAAMRAVTARRWHVAELPPNVLLPYIDLLAEAQEVATAVAPGSDLAVACSVRLLYGIQAALGPESDEFREAEISCYDALSARYGVLEYDTYEQILEVCSQLYGAAEVRLPGLTGAAAGAGAGAAPPPPPVGAAASAPGGGFALPGGPYVDGGAGGGEGGGMVGLRLPAVPVEAEVVE</sequence>
<evidence type="ECO:0000256" key="1">
    <source>
        <dbReference type="SAM" id="MobiDB-lite"/>
    </source>
</evidence>
<dbReference type="Pfam" id="PF00856">
    <property type="entry name" value="SET"/>
    <property type="match status" value="1"/>
</dbReference>
<feature type="compositionally biased region" description="Acidic residues" evidence="1">
    <location>
        <begin position="341"/>
        <end position="351"/>
    </location>
</feature>
<dbReference type="InterPro" id="IPR053209">
    <property type="entry name" value="Gramillin-biosynth_MTr"/>
</dbReference>
<proteinExistence type="predicted"/>
<dbReference type="EMBL" id="BRXU01000049">
    <property type="protein sequence ID" value="GLC61671.1"/>
    <property type="molecule type" value="Genomic_DNA"/>
</dbReference>
<dbReference type="InterPro" id="IPR001214">
    <property type="entry name" value="SET_dom"/>
</dbReference>
<feature type="compositionally biased region" description="Polar residues" evidence="1">
    <location>
        <begin position="65"/>
        <end position="75"/>
    </location>
</feature>
<name>A0A9W6C201_9CHLO</name>
<feature type="compositionally biased region" description="Gly residues" evidence="1">
    <location>
        <begin position="505"/>
        <end position="515"/>
    </location>
</feature>
<feature type="region of interest" description="Disordered" evidence="1">
    <location>
        <begin position="59"/>
        <end position="79"/>
    </location>
</feature>
<dbReference type="CDD" id="cd20071">
    <property type="entry name" value="SET_SMYD"/>
    <property type="match status" value="1"/>
</dbReference>
<accession>A0A9W6C201</accession>
<feature type="compositionally biased region" description="Low complexity" evidence="1">
    <location>
        <begin position="172"/>
        <end position="181"/>
    </location>
</feature>
<dbReference type="Proteomes" id="UP001165080">
    <property type="component" value="Unassembled WGS sequence"/>
</dbReference>
<dbReference type="PROSITE" id="PS50280">
    <property type="entry name" value="SET"/>
    <property type="match status" value="1"/>
</dbReference>
<dbReference type="SUPFAM" id="SSF82199">
    <property type="entry name" value="SET domain"/>
    <property type="match status" value="1"/>
</dbReference>
<feature type="compositionally biased region" description="Acidic residues" evidence="1">
    <location>
        <begin position="487"/>
        <end position="497"/>
    </location>
</feature>
<dbReference type="InterPro" id="IPR046341">
    <property type="entry name" value="SET_dom_sf"/>
</dbReference>
<dbReference type="AlphaFoldDB" id="A0A9W6C201"/>
<feature type="region of interest" description="Disordered" evidence="1">
    <location>
        <begin position="298"/>
        <end position="317"/>
    </location>
</feature>
<keyword evidence="4" id="KW-1185">Reference proteome</keyword>
<evidence type="ECO:0000313" key="3">
    <source>
        <dbReference type="EMBL" id="GLC61671.1"/>
    </source>
</evidence>
<reference evidence="3 4" key="1">
    <citation type="journal article" date="2023" name="Commun. Biol.">
        <title>Reorganization of the ancestral sex-determining regions during the evolution of trioecy in Pleodorina starrii.</title>
        <authorList>
            <person name="Takahashi K."/>
            <person name="Suzuki S."/>
            <person name="Kawai-Toyooka H."/>
            <person name="Yamamoto K."/>
            <person name="Hamaji T."/>
            <person name="Ootsuki R."/>
            <person name="Yamaguchi H."/>
            <person name="Kawachi M."/>
            <person name="Higashiyama T."/>
            <person name="Nozaki H."/>
        </authorList>
    </citation>
    <scope>NUCLEOTIDE SEQUENCE [LARGE SCALE GENOMIC DNA]</scope>
    <source>
        <strain evidence="3 4">NIES-4479</strain>
    </source>
</reference>
<evidence type="ECO:0000259" key="2">
    <source>
        <dbReference type="PROSITE" id="PS50280"/>
    </source>
</evidence>
<organism evidence="3 4">
    <name type="scientific">Pleodorina starrii</name>
    <dbReference type="NCBI Taxonomy" id="330485"/>
    <lineage>
        <taxon>Eukaryota</taxon>
        <taxon>Viridiplantae</taxon>
        <taxon>Chlorophyta</taxon>
        <taxon>core chlorophytes</taxon>
        <taxon>Chlorophyceae</taxon>
        <taxon>CS clade</taxon>
        <taxon>Chlamydomonadales</taxon>
        <taxon>Volvocaceae</taxon>
        <taxon>Pleodorina</taxon>
    </lineage>
</organism>